<proteinExistence type="predicted"/>
<dbReference type="OrthoDB" id="8470270at2"/>
<dbReference type="EMBL" id="CP002959">
    <property type="protein sequence ID" value="AFM12757.1"/>
    <property type="molecule type" value="Genomic_DNA"/>
</dbReference>
<feature type="transmembrane region" description="Helical" evidence="1">
    <location>
        <begin position="20"/>
        <end position="40"/>
    </location>
</feature>
<evidence type="ECO:0000313" key="2">
    <source>
        <dbReference type="EMBL" id="AFM12757.1"/>
    </source>
</evidence>
<dbReference type="Proteomes" id="UP000006048">
    <property type="component" value="Chromosome"/>
</dbReference>
<keyword evidence="1" id="KW-0472">Membrane</keyword>
<dbReference type="AlphaFoldDB" id="I4B650"/>
<dbReference type="RefSeq" id="WP_014803263.1">
    <property type="nucleotide sequence ID" value="NC_018020.1"/>
</dbReference>
<accession>I4B650</accession>
<dbReference type="HOGENOM" id="CLU_2830045_0_0_12"/>
<organism evidence="2 3">
    <name type="scientific">Turneriella parva (strain ATCC BAA-1111 / DSM 21527 / NCTC 11395 / H)</name>
    <name type="common">Leptospira parva</name>
    <dbReference type="NCBI Taxonomy" id="869212"/>
    <lineage>
        <taxon>Bacteria</taxon>
        <taxon>Pseudomonadati</taxon>
        <taxon>Spirochaetota</taxon>
        <taxon>Spirochaetia</taxon>
        <taxon>Leptospirales</taxon>
        <taxon>Leptospiraceae</taxon>
        <taxon>Turneriella</taxon>
    </lineage>
</organism>
<gene>
    <name evidence="2" type="ordered locus">Turpa_2111</name>
</gene>
<keyword evidence="1" id="KW-0812">Transmembrane</keyword>
<keyword evidence="3" id="KW-1185">Reference proteome</keyword>
<keyword evidence="1" id="KW-1133">Transmembrane helix</keyword>
<evidence type="ECO:0000313" key="3">
    <source>
        <dbReference type="Proteomes" id="UP000006048"/>
    </source>
</evidence>
<name>I4B650_TURPD</name>
<sequence>MDHEDKQKRTLGQRAFDNIWFLLIIGMAFPGIFYLGWGLLEIFVFNNTQLKDYLAQSNQQYLLPGK</sequence>
<protein>
    <submittedName>
        <fullName evidence="2">Uncharacterized protein</fullName>
    </submittedName>
</protein>
<dbReference type="STRING" id="869212.Turpa_2111"/>
<dbReference type="KEGG" id="tpx:Turpa_2111"/>
<evidence type="ECO:0000256" key="1">
    <source>
        <dbReference type="SAM" id="Phobius"/>
    </source>
</evidence>
<reference evidence="2 3" key="1">
    <citation type="submission" date="2012-06" db="EMBL/GenBank/DDBJ databases">
        <title>The complete chromosome of genome of Turneriella parva DSM 21527.</title>
        <authorList>
            <consortium name="US DOE Joint Genome Institute (JGI-PGF)"/>
            <person name="Lucas S."/>
            <person name="Han J."/>
            <person name="Lapidus A."/>
            <person name="Bruce D."/>
            <person name="Goodwin L."/>
            <person name="Pitluck S."/>
            <person name="Peters L."/>
            <person name="Kyrpides N."/>
            <person name="Mavromatis K."/>
            <person name="Ivanova N."/>
            <person name="Mikhailova N."/>
            <person name="Chertkov O."/>
            <person name="Detter J.C."/>
            <person name="Tapia R."/>
            <person name="Han C."/>
            <person name="Land M."/>
            <person name="Hauser L."/>
            <person name="Markowitz V."/>
            <person name="Cheng J.-F."/>
            <person name="Hugenholtz P."/>
            <person name="Woyke T."/>
            <person name="Wu D."/>
            <person name="Gronow S."/>
            <person name="Wellnitz S."/>
            <person name="Brambilla E."/>
            <person name="Klenk H.-P."/>
            <person name="Eisen J.A."/>
        </authorList>
    </citation>
    <scope>NUCLEOTIDE SEQUENCE [LARGE SCALE GENOMIC DNA]</scope>
    <source>
        <strain evidence="3">ATCC BAA-1111 / DSM 21527 / NCTC 11395 / H</strain>
    </source>
</reference>